<dbReference type="InterPro" id="IPR016036">
    <property type="entry name" value="Malonyl_transacylase_ACP-bd"/>
</dbReference>
<dbReference type="AlphaFoldDB" id="A0A7R7ZUB7"/>
<organism evidence="4 5">
    <name type="scientific">Aspergillus kawachii</name>
    <name type="common">White koji mold</name>
    <name type="synonym">Aspergillus awamori var. kawachi</name>
    <dbReference type="NCBI Taxonomy" id="1069201"/>
    <lineage>
        <taxon>Eukaryota</taxon>
        <taxon>Fungi</taxon>
        <taxon>Dikarya</taxon>
        <taxon>Ascomycota</taxon>
        <taxon>Pezizomycotina</taxon>
        <taxon>Eurotiomycetes</taxon>
        <taxon>Eurotiomycetidae</taxon>
        <taxon>Eurotiales</taxon>
        <taxon>Aspergillaceae</taxon>
        <taxon>Aspergillus</taxon>
        <taxon>Aspergillus subgen. Circumdati</taxon>
    </lineage>
</organism>
<dbReference type="Pfam" id="PF21089">
    <property type="entry name" value="PKS_DH_N"/>
    <property type="match status" value="1"/>
</dbReference>
<dbReference type="InterPro" id="IPR050091">
    <property type="entry name" value="PKS_NRPS_Biosynth_Enz"/>
</dbReference>
<dbReference type="SMART" id="SM00826">
    <property type="entry name" value="PKS_DH"/>
    <property type="match status" value="1"/>
</dbReference>
<keyword evidence="1" id="KW-0808">Transferase</keyword>
<gene>
    <name evidence="4" type="ORF">AKAW2_10408S</name>
</gene>
<dbReference type="InterPro" id="IPR016035">
    <property type="entry name" value="Acyl_Trfase/lysoPLipase"/>
</dbReference>
<dbReference type="KEGG" id="aluc:AKAW2_10408S"/>
<dbReference type="Pfam" id="PF14765">
    <property type="entry name" value="PS-DH"/>
    <property type="match status" value="1"/>
</dbReference>
<dbReference type="SUPFAM" id="SSF55048">
    <property type="entry name" value="Probable ACP-binding domain of malonyl-CoA ACP transacylase"/>
    <property type="match status" value="1"/>
</dbReference>
<feature type="region of interest" description="C-terminal hotdog fold" evidence="2">
    <location>
        <begin position="632"/>
        <end position="785"/>
    </location>
</feature>
<evidence type="ECO:0000313" key="5">
    <source>
        <dbReference type="Proteomes" id="UP000661280"/>
    </source>
</evidence>
<dbReference type="Pfam" id="PF00698">
    <property type="entry name" value="Acyl_transf_1"/>
    <property type="match status" value="2"/>
</dbReference>
<evidence type="ECO:0000259" key="3">
    <source>
        <dbReference type="PROSITE" id="PS52019"/>
    </source>
</evidence>
<dbReference type="EMBL" id="AP024425">
    <property type="protein sequence ID" value="BCR93362.1"/>
    <property type="molecule type" value="Genomic_DNA"/>
</dbReference>
<dbReference type="SUPFAM" id="SSF52151">
    <property type="entry name" value="FabD/lysophospholipase-like"/>
    <property type="match status" value="1"/>
</dbReference>
<name>A0A7R7ZUB7_ASPKA</name>
<dbReference type="InterPro" id="IPR042104">
    <property type="entry name" value="PKS_dehydratase_sf"/>
</dbReference>
<dbReference type="InterPro" id="IPR020807">
    <property type="entry name" value="PKS_DH"/>
</dbReference>
<keyword evidence="5" id="KW-1185">Reference proteome</keyword>
<reference evidence="4" key="2">
    <citation type="submission" date="2021-02" db="EMBL/GenBank/DDBJ databases">
        <title>Aspergillus luchuensis mut. kawachii IFO 4304 genome sequence.</title>
        <authorList>
            <person name="Mori K."/>
            <person name="Kadooka C."/>
            <person name="Goto M."/>
            <person name="Futagami T."/>
        </authorList>
    </citation>
    <scope>NUCLEOTIDE SEQUENCE</scope>
    <source>
        <strain evidence="4">IFO 4308</strain>
    </source>
</reference>
<dbReference type="Gene3D" id="3.40.366.10">
    <property type="entry name" value="Malonyl-Coenzyme A Acyl Carrier Protein, domain 2"/>
    <property type="match status" value="2"/>
</dbReference>
<dbReference type="GO" id="GO:0044550">
    <property type="term" value="P:secondary metabolite biosynthetic process"/>
    <property type="evidence" value="ECO:0007669"/>
    <property type="project" value="TreeGrafter"/>
</dbReference>
<dbReference type="InterPro" id="IPR049900">
    <property type="entry name" value="PKS_mFAS_DH"/>
</dbReference>
<dbReference type="InterPro" id="IPR049551">
    <property type="entry name" value="PKS_DH_C"/>
</dbReference>
<dbReference type="RefSeq" id="XP_041537128.1">
    <property type="nucleotide sequence ID" value="XM_041686857.1"/>
</dbReference>
<feature type="active site" description="Proton donor; for dehydratase activity" evidence="2">
    <location>
        <position position="695"/>
    </location>
</feature>
<dbReference type="PANTHER" id="PTHR43775:SF50">
    <property type="entry name" value="HIGHLY REDUCING POLYKETIDE SYNTHASE SRDA"/>
    <property type="match status" value="1"/>
</dbReference>
<dbReference type="InterPro" id="IPR014043">
    <property type="entry name" value="Acyl_transferase_dom"/>
</dbReference>
<feature type="domain" description="PKS/mFAS DH" evidence="3">
    <location>
        <begin position="482"/>
        <end position="785"/>
    </location>
</feature>
<reference evidence="4" key="1">
    <citation type="submission" date="2021-01" db="EMBL/GenBank/DDBJ databases">
        <authorList>
            <consortium name="Aspergillus luchuensis mut. kawachii IFO 4304 genome sequencing consortium"/>
            <person name="Kazuki M."/>
            <person name="Futagami T."/>
        </authorList>
    </citation>
    <scope>NUCLEOTIDE SEQUENCE</scope>
    <source>
        <strain evidence="4">IFO 4308</strain>
    </source>
</reference>
<feature type="active site" description="Proton acceptor; for dehydratase activity" evidence="2">
    <location>
        <position position="514"/>
    </location>
</feature>
<dbReference type="InterPro" id="IPR049552">
    <property type="entry name" value="PKS_DH_N"/>
</dbReference>
<proteinExistence type="predicted"/>
<dbReference type="OrthoDB" id="329835at2759"/>
<dbReference type="GeneID" id="64954687"/>
<dbReference type="PROSITE" id="PS52019">
    <property type="entry name" value="PKS_MFAS_DH"/>
    <property type="match status" value="1"/>
</dbReference>
<dbReference type="GO" id="GO:0006633">
    <property type="term" value="P:fatty acid biosynthetic process"/>
    <property type="evidence" value="ECO:0007669"/>
    <property type="project" value="TreeGrafter"/>
</dbReference>
<protein>
    <recommendedName>
        <fullName evidence="3">PKS/mFAS DH domain-containing protein</fullName>
    </recommendedName>
</protein>
<accession>A0A7R7ZUB7</accession>
<feature type="region of interest" description="N-terminal hotdog fold" evidence="2">
    <location>
        <begin position="482"/>
        <end position="619"/>
    </location>
</feature>
<sequence>MGTRGFFIESQASLNKGLDMPNLRLRGLDNEEPFPLGFVYTGQGTQWAGMAKELFSNCSVFESTIKYLDSCLRTLAPKDAPTWTLEGILRGKENHDISAAEESQPLCTAVQIALTDMLRDWGVSPETVVGHSSGEIGAAYATGAIDARQAIFAAYFRGAVVAEVSAEGSMVAVDLGKDQAQAIVEECELTESAIVACANSPESTTVSGDADAINSLLGVFQNRGIWARKLMTGGTAYHSHHMKAVGPRYEALLERYWSMTDDQVSGKVNGQVNGHVNGYPNGFSDGHVNSHDNETVNGYVNGSFNGHVSEKVNGYANGQLNGQSDTPAPSVTMISTATGGPISTNQVGTAKYWRSNLESPVQFDAAIKIILEQGNYHLIELGPHSALQLPIKQTSSVMEQSRYIYNSALIRHQDAQLTTLQLVGSLFLHGHDELQHHKMFVDTPQPHVLVDLPPYPWDYSSPTLWTEPRASVEFRHRKYPRHELLGSQVSGGNTAGVTWRNILDLNEADWLAHHCLGAWILFPAAAYIAMTVKAMCQVAGLQLEDSPGVELRNLNFVKTLDMDLKKKPSVEIFSEMRPMAISSVTNSDTWWKFSVVSIDGDSRATLHMNAAVRLADSSPCIDRKIKLDRSMMQKDAARVWYDRFTQVGLNWGPRFAVLEEIFRDRARTAPIAASTTHLQRGDRFSRYIANSISIDAMLQTSFIVTTGGWVSKLRATVPVAMDSVYVAPPSALDMDTNKPWYVDTKSEVVGFGTHRIDAELFNSSGEVLIRMSQARCIAYQGNRQAENTEKRNPLLRAAWKPDLSALTNWGLDNYLEHFTRVYGSNKATNDVLCLVGVLDLACHQHCNSNILELGSQTQISESVRGVLGVDSSFRRYKSYHCGVLVNGDLVGAGGFPETEDEHNSDQIPQDKKFDIVLVPSVGLWTPDIVSRLTPGATVITIGDVPSDGITWTKTIRGSDSFPVTVGTIKGLVSQRKIIKTPTVVVSYFDHL</sequence>
<dbReference type="SMART" id="SM00827">
    <property type="entry name" value="PKS_AT"/>
    <property type="match status" value="1"/>
</dbReference>
<dbReference type="GO" id="GO:0004312">
    <property type="term" value="F:fatty acid synthase activity"/>
    <property type="evidence" value="ECO:0007669"/>
    <property type="project" value="TreeGrafter"/>
</dbReference>
<dbReference type="Proteomes" id="UP000661280">
    <property type="component" value="Chromosome 1"/>
</dbReference>
<dbReference type="PANTHER" id="PTHR43775">
    <property type="entry name" value="FATTY ACID SYNTHASE"/>
    <property type="match status" value="1"/>
</dbReference>
<evidence type="ECO:0000256" key="1">
    <source>
        <dbReference type="ARBA" id="ARBA00022679"/>
    </source>
</evidence>
<evidence type="ECO:0000313" key="4">
    <source>
        <dbReference type="EMBL" id="BCR93362.1"/>
    </source>
</evidence>
<dbReference type="Gene3D" id="3.10.129.110">
    <property type="entry name" value="Polyketide synthase dehydratase"/>
    <property type="match status" value="1"/>
</dbReference>
<dbReference type="InterPro" id="IPR001227">
    <property type="entry name" value="Ac_transferase_dom_sf"/>
</dbReference>
<evidence type="ECO:0000256" key="2">
    <source>
        <dbReference type="PROSITE-ProRule" id="PRU01363"/>
    </source>
</evidence>